<feature type="signal peptide" evidence="1">
    <location>
        <begin position="1"/>
        <end position="19"/>
    </location>
</feature>
<evidence type="ECO:0000313" key="2">
    <source>
        <dbReference type="EMBL" id="GGZ79780.1"/>
    </source>
</evidence>
<dbReference type="AlphaFoldDB" id="A0A918R348"/>
<proteinExistence type="predicted"/>
<dbReference type="RefSeq" id="WP_189360329.1">
    <property type="nucleotide sequence ID" value="NZ_BMWZ01000003.1"/>
</dbReference>
<keyword evidence="1" id="KW-0732">Signal</keyword>
<comment type="caution">
    <text evidence="2">The sequence shown here is derived from an EMBL/GenBank/DDBJ whole genome shotgun (WGS) entry which is preliminary data.</text>
</comment>
<dbReference type="EMBL" id="BMWZ01000003">
    <property type="protein sequence ID" value="GGZ79780.1"/>
    <property type="molecule type" value="Genomic_DNA"/>
</dbReference>
<gene>
    <name evidence="2" type="ORF">GCM10007028_16710</name>
</gene>
<sequence>MIKNCFALLYLLLICNVSAQTMVVDDLKIEGNKKLKSSFVKKISSVTSGSVLDSVVIEQDILRLKRLPSVSHAYYQVFPSVDNKYNVFYHIEENFTLIPSLNVYTTNNDEFAYRLGLYEFNALGRNIIFGGFYQKDIFSSYAINFRAPYLFSNKLGLAINRQDLTTLEPVFFDNTSSNYKYNNDSFEVLGLYEFDFVNRMELGLNYFNEKYNYEFGATNPDVPQELDVKKWLIKVIYEYNKLDYFYQYVSGFKSQLNFQYVHAMDNSLPDFLVGWNDFLFFKRLGQRGNWANRVRFGLASNNKTPFAPFSVDNNVNIRGVGNVIDRGTGSIVLNTEYRHTLIEKDWFVLQGNGFIDAGSWRNPGGPFSNFTDSDNIKVYPGVGVRFIHKKIYNAIFRIDYGYGITKDASQGFVFGIGQYF</sequence>
<reference evidence="2" key="1">
    <citation type="journal article" date="2014" name="Int. J. Syst. Evol. Microbiol.">
        <title>Complete genome sequence of Corynebacterium casei LMG S-19264T (=DSM 44701T), isolated from a smear-ripened cheese.</title>
        <authorList>
            <consortium name="US DOE Joint Genome Institute (JGI-PGF)"/>
            <person name="Walter F."/>
            <person name="Albersmeier A."/>
            <person name="Kalinowski J."/>
            <person name="Ruckert C."/>
        </authorList>
    </citation>
    <scope>NUCLEOTIDE SEQUENCE</scope>
    <source>
        <strain evidence="2">KCTC 12710</strain>
    </source>
</reference>
<dbReference type="Proteomes" id="UP000636004">
    <property type="component" value="Unassembled WGS sequence"/>
</dbReference>
<dbReference type="Gene3D" id="3.10.20.310">
    <property type="entry name" value="membrane protein fhac"/>
    <property type="match status" value="1"/>
</dbReference>
<evidence type="ECO:0000313" key="3">
    <source>
        <dbReference type="Proteomes" id="UP000636004"/>
    </source>
</evidence>
<evidence type="ECO:0000256" key="1">
    <source>
        <dbReference type="SAM" id="SignalP"/>
    </source>
</evidence>
<organism evidence="2 3">
    <name type="scientific">Algibacter mikhailovii</name>
    <dbReference type="NCBI Taxonomy" id="425498"/>
    <lineage>
        <taxon>Bacteria</taxon>
        <taxon>Pseudomonadati</taxon>
        <taxon>Bacteroidota</taxon>
        <taxon>Flavobacteriia</taxon>
        <taxon>Flavobacteriales</taxon>
        <taxon>Flavobacteriaceae</taxon>
        <taxon>Algibacter</taxon>
    </lineage>
</organism>
<feature type="chain" id="PRO_5038103874" description="Outer membrane protein assembly factor" evidence="1">
    <location>
        <begin position="20"/>
        <end position="420"/>
    </location>
</feature>
<name>A0A918R348_9FLAO</name>
<protein>
    <recommendedName>
        <fullName evidence="4">Outer membrane protein assembly factor</fullName>
    </recommendedName>
</protein>
<reference evidence="2" key="2">
    <citation type="submission" date="2020-09" db="EMBL/GenBank/DDBJ databases">
        <authorList>
            <person name="Sun Q."/>
            <person name="Kim S."/>
        </authorList>
    </citation>
    <scope>NUCLEOTIDE SEQUENCE</scope>
    <source>
        <strain evidence="2">KCTC 12710</strain>
    </source>
</reference>
<keyword evidence="3" id="KW-1185">Reference proteome</keyword>
<dbReference type="Gene3D" id="2.40.160.50">
    <property type="entry name" value="membrane protein fhac: a member of the omp85/tpsb transporter family"/>
    <property type="match status" value="1"/>
</dbReference>
<accession>A0A918R348</accession>
<evidence type="ECO:0008006" key="4">
    <source>
        <dbReference type="Google" id="ProtNLM"/>
    </source>
</evidence>